<reference evidence="2 3" key="1">
    <citation type="submission" date="2014-12" db="EMBL/GenBank/DDBJ databases">
        <title>Draft genome sequences of 29 type strains of Enterococci.</title>
        <authorList>
            <person name="Zhong Z."/>
            <person name="Sun Z."/>
            <person name="Liu W."/>
            <person name="Zhang W."/>
            <person name="Zhang H."/>
        </authorList>
    </citation>
    <scope>NUCLEOTIDE SEQUENCE [LARGE SCALE GENOMIC DNA]</scope>
    <source>
        <strain evidence="2 3">DSM 17029</strain>
    </source>
</reference>
<evidence type="ECO:0000313" key="2">
    <source>
        <dbReference type="EMBL" id="OJG19448.1"/>
    </source>
</evidence>
<dbReference type="SUPFAM" id="SSF50475">
    <property type="entry name" value="FMN-binding split barrel"/>
    <property type="match status" value="1"/>
</dbReference>
<dbReference type="Gene3D" id="2.30.110.10">
    <property type="entry name" value="Electron Transport, Fmn-binding Protein, Chain A"/>
    <property type="match status" value="1"/>
</dbReference>
<sequence>MDKMATLTTAMKDMLAAQLSFLATTDEAGNPQVGPKGTMRVLDDEHLIYNEHTGKQAWHNVQDNYRAAVAVVDHEAFKGFRFEGTIEIHQDDALYEDAKTFTASKNLPVPVAANVLKIERIYLLDAGPHAGDLIE</sequence>
<protein>
    <submittedName>
        <fullName evidence="2">Sugar ABC transporter substrate-binding protein</fullName>
    </submittedName>
</protein>
<feature type="domain" description="Pyridoxamine 5'-phosphate oxidase N-terminal" evidence="1">
    <location>
        <begin position="8"/>
        <end position="122"/>
    </location>
</feature>
<dbReference type="PANTHER" id="PTHR40660:SF1">
    <property type="entry name" value="5'-PHOSPHATE OXIDASE PUTATIVE DOMAIN-CONTAINING PROTEIN-RELATED"/>
    <property type="match status" value="1"/>
</dbReference>
<dbReference type="AlphaFoldDB" id="A0A1L8RI49"/>
<proteinExistence type="predicted"/>
<dbReference type="InterPro" id="IPR012349">
    <property type="entry name" value="Split_barrel_FMN-bd"/>
</dbReference>
<dbReference type="EMBL" id="JXKH01000002">
    <property type="protein sequence ID" value="OJG19448.1"/>
    <property type="molecule type" value="Genomic_DNA"/>
</dbReference>
<evidence type="ECO:0000259" key="1">
    <source>
        <dbReference type="Pfam" id="PF01243"/>
    </source>
</evidence>
<dbReference type="Proteomes" id="UP000181884">
    <property type="component" value="Unassembled WGS sequence"/>
</dbReference>
<dbReference type="InterPro" id="IPR011576">
    <property type="entry name" value="Pyridox_Oxase_N"/>
</dbReference>
<dbReference type="STRING" id="214095.RU97_GL001019"/>
<keyword evidence="3" id="KW-1185">Reference proteome</keyword>
<dbReference type="Pfam" id="PF01243">
    <property type="entry name" value="PNPOx_N"/>
    <property type="match status" value="1"/>
</dbReference>
<evidence type="ECO:0000313" key="3">
    <source>
        <dbReference type="Proteomes" id="UP000181884"/>
    </source>
</evidence>
<name>A0A1L8RI49_9ENTE</name>
<accession>A0A1L8RI49</accession>
<gene>
    <name evidence="2" type="ORF">RU97_GL001019</name>
</gene>
<dbReference type="PANTHER" id="PTHR40660">
    <property type="entry name" value="5'-PHOSPHATE OXIDASE PUTATIVE DOMAIN-CONTAINING PROTEIN-RELATED"/>
    <property type="match status" value="1"/>
</dbReference>
<comment type="caution">
    <text evidence="2">The sequence shown here is derived from an EMBL/GenBank/DDBJ whole genome shotgun (WGS) entry which is preliminary data.</text>
</comment>
<organism evidence="2 3">
    <name type="scientific">Enterococcus canis</name>
    <dbReference type="NCBI Taxonomy" id="214095"/>
    <lineage>
        <taxon>Bacteria</taxon>
        <taxon>Bacillati</taxon>
        <taxon>Bacillota</taxon>
        <taxon>Bacilli</taxon>
        <taxon>Lactobacillales</taxon>
        <taxon>Enterococcaceae</taxon>
        <taxon>Enterococcus</taxon>
    </lineage>
</organism>